<accession>A0AAV0YTY2</accession>
<keyword evidence="1 2" id="KW-0103">Bromodomain</keyword>
<feature type="compositionally biased region" description="Polar residues" evidence="3">
    <location>
        <begin position="492"/>
        <end position="511"/>
    </location>
</feature>
<name>A0AAV0YTY2_VICFA</name>
<dbReference type="Gene3D" id="1.20.920.10">
    <property type="entry name" value="Bromodomain-like"/>
    <property type="match status" value="1"/>
</dbReference>
<feature type="compositionally biased region" description="Basic and acidic residues" evidence="3">
    <location>
        <begin position="281"/>
        <end position="309"/>
    </location>
</feature>
<feature type="compositionally biased region" description="Polar residues" evidence="3">
    <location>
        <begin position="450"/>
        <end position="462"/>
    </location>
</feature>
<dbReference type="EMBL" id="OX451736">
    <property type="protein sequence ID" value="CAI8589610.1"/>
    <property type="molecule type" value="Genomic_DNA"/>
</dbReference>
<feature type="compositionally biased region" description="Basic and acidic residues" evidence="3">
    <location>
        <begin position="132"/>
        <end position="184"/>
    </location>
</feature>
<evidence type="ECO:0000259" key="4">
    <source>
        <dbReference type="PROSITE" id="PS50014"/>
    </source>
</evidence>
<dbReference type="SUPFAM" id="SSF46689">
    <property type="entry name" value="Homeodomain-like"/>
    <property type="match status" value="1"/>
</dbReference>
<evidence type="ECO:0000256" key="3">
    <source>
        <dbReference type="SAM" id="MobiDB-lite"/>
    </source>
</evidence>
<feature type="region of interest" description="Disordered" evidence="3">
    <location>
        <begin position="132"/>
        <end position="336"/>
    </location>
</feature>
<feature type="region of interest" description="Disordered" evidence="3">
    <location>
        <begin position="75"/>
        <end position="95"/>
    </location>
</feature>
<dbReference type="InterPro" id="IPR009057">
    <property type="entry name" value="Homeodomain-like_sf"/>
</dbReference>
<dbReference type="PANTHER" id="PTHR37888">
    <property type="entry name" value="DNA-BINDING BROMODOMAIN-CONTAINING PROTEIN"/>
    <property type="match status" value="1"/>
</dbReference>
<protein>
    <recommendedName>
        <fullName evidence="4">Bromo domain-containing protein</fullName>
    </recommendedName>
</protein>
<feature type="compositionally biased region" description="Polar residues" evidence="3">
    <location>
        <begin position="557"/>
        <end position="580"/>
    </location>
</feature>
<feature type="compositionally biased region" description="Polar residues" evidence="3">
    <location>
        <begin position="205"/>
        <end position="215"/>
    </location>
</feature>
<dbReference type="CDD" id="cd00167">
    <property type="entry name" value="SANT"/>
    <property type="match status" value="1"/>
</dbReference>
<dbReference type="Gene3D" id="1.10.10.60">
    <property type="entry name" value="Homeodomain-like"/>
    <property type="match status" value="1"/>
</dbReference>
<dbReference type="PANTHER" id="PTHR37888:SF11">
    <property type="entry name" value="DNA-BINDING BROMODOMAIN-CONTAINING PROTEIN"/>
    <property type="match status" value="1"/>
</dbReference>
<evidence type="ECO:0000256" key="2">
    <source>
        <dbReference type="PROSITE-ProRule" id="PRU00035"/>
    </source>
</evidence>
<organism evidence="5 6">
    <name type="scientific">Vicia faba</name>
    <name type="common">Broad bean</name>
    <name type="synonym">Faba vulgaris</name>
    <dbReference type="NCBI Taxonomy" id="3906"/>
    <lineage>
        <taxon>Eukaryota</taxon>
        <taxon>Viridiplantae</taxon>
        <taxon>Streptophyta</taxon>
        <taxon>Embryophyta</taxon>
        <taxon>Tracheophyta</taxon>
        <taxon>Spermatophyta</taxon>
        <taxon>Magnoliopsida</taxon>
        <taxon>eudicotyledons</taxon>
        <taxon>Gunneridae</taxon>
        <taxon>Pentapetalae</taxon>
        <taxon>rosids</taxon>
        <taxon>fabids</taxon>
        <taxon>Fabales</taxon>
        <taxon>Fabaceae</taxon>
        <taxon>Papilionoideae</taxon>
        <taxon>50 kb inversion clade</taxon>
        <taxon>NPAAA clade</taxon>
        <taxon>Hologalegina</taxon>
        <taxon>IRL clade</taxon>
        <taxon>Fabeae</taxon>
        <taxon>Vicia</taxon>
    </lineage>
</organism>
<dbReference type="CDD" id="cd04369">
    <property type="entry name" value="Bromodomain"/>
    <property type="match status" value="1"/>
</dbReference>
<evidence type="ECO:0000256" key="1">
    <source>
        <dbReference type="ARBA" id="ARBA00023117"/>
    </source>
</evidence>
<dbReference type="InterPro" id="IPR001005">
    <property type="entry name" value="SANT/Myb"/>
</dbReference>
<sequence length="727" mass="80826">MENHQNQNKNLNQDHQEQQHHAWDTWEELLLACAVNRHGFKDWDTVAMEVQSRTNRPTLLATAHHCEQKFHDLSRRFTDDAPPPQQNGDASDHVPWLDKLRKQRVAELRRDVQRSDVSILSLQLQVKKLEEEKAKENGREEDKKPDLVVTAEEERPRPEKDKTGGEMEEAKPANSEPDIRRLEESTTNTDKLLPTTGDESDRDNQSVNESNSTGSRFDAAKTSEVDVKLEPVPVPVPVHSGLKEPDQTIRKKKSVEEESNNGSYDNDNEAKVLTCESVPPSEERKVEGDSSELHDSVTHSEEGGTRESSEVQSSSSLTKTRKLRRKREASGREVLPENEDVVATVKSEPLIHVLEMIKIHEKFSLFERRLEKNQDLDRYRDIVRQHLDLETIHSRLLKGHYSSCANTFFRDLLLLFTNATVFFNHDSTESRAAQQLLRLVIAEMRSCGQAQSDPVTQKNDSLPPNPPLSKPDSVLPKHKTSAPIIVCRKRSSISGKPSTSTFSQKGDQSINNDKKERSSSDAKPTLKQNYSETDEDEPPKAKEKPVTGARSRRSSKSHNSNTGDKKLLSNSTHKTGSSANKPVETPKLDKNKSEGMSDKKKNAAADFLKRIKRNASAEVMRSGSGGGGGSSGSSKGGGGGASMKDQKKIVSSGKGEKGKERSSRYDDGGGSGSGSGDKRNKNLDHSSQSRRSVGRPPKKAETSVIKRGRESSASGGKDKRPKKRSKK</sequence>
<reference evidence="5 6" key="1">
    <citation type="submission" date="2023-01" db="EMBL/GenBank/DDBJ databases">
        <authorList>
            <person name="Kreplak J."/>
        </authorList>
    </citation>
    <scope>NUCLEOTIDE SEQUENCE [LARGE SCALE GENOMIC DNA]</scope>
</reference>
<dbReference type="SMART" id="SM00717">
    <property type="entry name" value="SANT"/>
    <property type="match status" value="1"/>
</dbReference>
<feature type="domain" description="Bromo" evidence="4">
    <location>
        <begin position="358"/>
        <end position="430"/>
    </location>
</feature>
<dbReference type="Proteomes" id="UP001157006">
    <property type="component" value="Chromosome 1L"/>
</dbReference>
<dbReference type="Pfam" id="PF00439">
    <property type="entry name" value="Bromodomain"/>
    <property type="match status" value="1"/>
</dbReference>
<feature type="region of interest" description="Disordered" evidence="3">
    <location>
        <begin position="450"/>
        <end position="727"/>
    </location>
</feature>
<evidence type="ECO:0000313" key="5">
    <source>
        <dbReference type="EMBL" id="CAI8589610.1"/>
    </source>
</evidence>
<dbReference type="InterPro" id="IPR001487">
    <property type="entry name" value="Bromodomain"/>
</dbReference>
<keyword evidence="6" id="KW-1185">Reference proteome</keyword>
<dbReference type="SUPFAM" id="SSF47370">
    <property type="entry name" value="Bromodomain"/>
    <property type="match status" value="1"/>
</dbReference>
<gene>
    <name evidence="5" type="ORF">VFH_I400920</name>
</gene>
<dbReference type="Pfam" id="PF00249">
    <property type="entry name" value="Myb_DNA-binding"/>
    <property type="match status" value="1"/>
</dbReference>
<feature type="compositionally biased region" description="Basic and acidic residues" evidence="3">
    <location>
        <begin position="644"/>
        <end position="667"/>
    </location>
</feature>
<dbReference type="PROSITE" id="PS50014">
    <property type="entry name" value="BROMODOMAIN_2"/>
    <property type="match status" value="1"/>
</dbReference>
<feature type="compositionally biased region" description="Basic and acidic residues" evidence="3">
    <location>
        <begin position="584"/>
        <end position="609"/>
    </location>
</feature>
<feature type="compositionally biased region" description="Gly residues" evidence="3">
    <location>
        <begin position="623"/>
        <end position="641"/>
    </location>
</feature>
<dbReference type="AlphaFoldDB" id="A0AAV0YTY2"/>
<dbReference type="InterPro" id="IPR036427">
    <property type="entry name" value="Bromodomain-like_sf"/>
</dbReference>
<feature type="compositionally biased region" description="Basic and acidic residues" evidence="3">
    <location>
        <begin position="218"/>
        <end position="229"/>
    </location>
</feature>
<dbReference type="SMART" id="SM00297">
    <property type="entry name" value="BROMO"/>
    <property type="match status" value="1"/>
</dbReference>
<proteinExistence type="predicted"/>
<evidence type="ECO:0000313" key="6">
    <source>
        <dbReference type="Proteomes" id="UP001157006"/>
    </source>
</evidence>